<keyword evidence="1" id="KW-0175">Coiled coil</keyword>
<comment type="caution">
    <text evidence="2">The sequence shown here is derived from an EMBL/GenBank/DDBJ whole genome shotgun (WGS) entry which is preliminary data.</text>
</comment>
<reference evidence="2" key="1">
    <citation type="journal article" date="2015" name="Int. J. Syst. Evol. Microbiol.">
        <title>Rhizobium alvei sp. nov., isolated from a freshwater river.</title>
        <authorList>
            <person name="Sheu S.Y."/>
            <person name="Huang H.W."/>
            <person name="Young C.C."/>
            <person name="Chen W.M."/>
        </authorList>
    </citation>
    <scope>NUCLEOTIDE SEQUENCE</scope>
    <source>
        <strain evidence="2">TNR-22</strain>
    </source>
</reference>
<dbReference type="Proteomes" id="UP001174932">
    <property type="component" value="Unassembled WGS sequence"/>
</dbReference>
<gene>
    <name evidence="2" type="ORF">Q4481_01975</name>
</gene>
<feature type="coiled-coil region" evidence="1">
    <location>
        <begin position="11"/>
        <end position="45"/>
    </location>
</feature>
<evidence type="ECO:0000313" key="3">
    <source>
        <dbReference type="Proteomes" id="UP001174932"/>
    </source>
</evidence>
<protein>
    <recommendedName>
        <fullName evidence="4">Transcriptional regulator</fullName>
    </recommendedName>
</protein>
<evidence type="ECO:0000256" key="1">
    <source>
        <dbReference type="SAM" id="Coils"/>
    </source>
</evidence>
<proteinExistence type="predicted"/>
<organism evidence="2 3">
    <name type="scientific">Rhizobium alvei</name>
    <dbReference type="NCBI Taxonomy" id="1132659"/>
    <lineage>
        <taxon>Bacteria</taxon>
        <taxon>Pseudomonadati</taxon>
        <taxon>Pseudomonadota</taxon>
        <taxon>Alphaproteobacteria</taxon>
        <taxon>Hyphomicrobiales</taxon>
        <taxon>Rhizobiaceae</taxon>
        <taxon>Rhizobium/Agrobacterium group</taxon>
        <taxon>Rhizobium</taxon>
    </lineage>
</organism>
<keyword evidence="3" id="KW-1185">Reference proteome</keyword>
<sequence length="55" mass="5971">MAKSVAPRKRLKEIKQEVADLKAKLVALKAEREELRAKVKAAMAAKAANATEPKA</sequence>
<dbReference type="EMBL" id="JAUOZU010000001">
    <property type="protein sequence ID" value="MDO6962704.1"/>
    <property type="molecule type" value="Genomic_DNA"/>
</dbReference>
<name>A0ABT8YGA8_9HYPH</name>
<evidence type="ECO:0008006" key="4">
    <source>
        <dbReference type="Google" id="ProtNLM"/>
    </source>
</evidence>
<reference evidence="2" key="2">
    <citation type="submission" date="2023-07" db="EMBL/GenBank/DDBJ databases">
        <authorList>
            <person name="Shen H."/>
        </authorList>
    </citation>
    <scope>NUCLEOTIDE SEQUENCE</scope>
    <source>
        <strain evidence="2">TNR-22</strain>
    </source>
</reference>
<accession>A0ABT8YGA8</accession>
<evidence type="ECO:0000313" key="2">
    <source>
        <dbReference type="EMBL" id="MDO6962704.1"/>
    </source>
</evidence>
<dbReference type="RefSeq" id="WP_304374585.1">
    <property type="nucleotide sequence ID" value="NZ_JAUOZU010000001.1"/>
</dbReference>